<dbReference type="SUPFAM" id="SSF102712">
    <property type="entry name" value="JAB1/MPN domain"/>
    <property type="match status" value="1"/>
</dbReference>
<evidence type="ECO:0000313" key="2">
    <source>
        <dbReference type="Proteomes" id="UP000280296"/>
    </source>
</evidence>
<name>A0A432MCM3_9BACT</name>
<protein>
    <submittedName>
        <fullName evidence="1">Uncharacterized protein</fullName>
    </submittedName>
</protein>
<keyword evidence="2" id="KW-1185">Reference proteome</keyword>
<proteinExistence type="predicted"/>
<gene>
    <name evidence="1" type="ORF">TsocGM_24315</name>
</gene>
<dbReference type="AlphaFoldDB" id="A0A432MCM3"/>
<reference evidence="1 2" key="2">
    <citation type="submission" date="2019-01" db="EMBL/GenBank/DDBJ databases">
        <title>Tautonia sociabilis, a novel thermotolerant planctomycete of Isosphaeraceae family, isolated from a 4000 m deep subterranean habitat.</title>
        <authorList>
            <person name="Kovaleva O.L."/>
            <person name="Elcheninov A.G."/>
            <person name="Van Heerden E."/>
            <person name="Toshchakov S.V."/>
            <person name="Novikov A."/>
            <person name="Bonch-Osmolovskaya E.A."/>
            <person name="Kublanov I.V."/>
        </authorList>
    </citation>
    <scope>NUCLEOTIDE SEQUENCE [LARGE SCALE GENOMIC DNA]</scope>
    <source>
        <strain evidence="1 2">GM2012</strain>
    </source>
</reference>
<evidence type="ECO:0000313" key="1">
    <source>
        <dbReference type="EMBL" id="RUL81896.1"/>
    </source>
</evidence>
<accession>A0A432MCM3</accession>
<sequence length="161" mass="18359">MADSTLRFSRCLWLGCMEELRRRGAGTHESGCFVLGTSQGRRRRAVRCVYYDELDPRAYASGVCVLDGTAFPKLWEICRLEGLSVLADIHTHPGAAFQSEADRRNPMIARSGHLAVIVPHFADGPIWRHRLGLFRYVGDHRWTDLSGWRARSILKVSWSFR</sequence>
<dbReference type="RefSeq" id="WP_126728059.1">
    <property type="nucleotide sequence ID" value="NZ_RYZH01000081.1"/>
</dbReference>
<comment type="caution">
    <text evidence="1">The sequence shown here is derived from an EMBL/GenBank/DDBJ whole genome shotgun (WGS) entry which is preliminary data.</text>
</comment>
<organism evidence="1 2">
    <name type="scientific">Tautonia sociabilis</name>
    <dbReference type="NCBI Taxonomy" id="2080755"/>
    <lineage>
        <taxon>Bacteria</taxon>
        <taxon>Pseudomonadati</taxon>
        <taxon>Planctomycetota</taxon>
        <taxon>Planctomycetia</taxon>
        <taxon>Isosphaerales</taxon>
        <taxon>Isosphaeraceae</taxon>
        <taxon>Tautonia</taxon>
    </lineage>
</organism>
<dbReference type="EMBL" id="RYZH01000081">
    <property type="protein sequence ID" value="RUL81896.1"/>
    <property type="molecule type" value="Genomic_DNA"/>
</dbReference>
<dbReference type="OrthoDB" id="517279at2"/>
<reference evidence="1 2" key="1">
    <citation type="submission" date="2018-12" db="EMBL/GenBank/DDBJ databases">
        <authorList>
            <person name="Toschakov S.V."/>
        </authorList>
    </citation>
    <scope>NUCLEOTIDE SEQUENCE [LARGE SCALE GENOMIC DNA]</scope>
    <source>
        <strain evidence="1 2">GM2012</strain>
    </source>
</reference>
<dbReference type="Gene3D" id="3.40.140.10">
    <property type="entry name" value="Cytidine Deaminase, domain 2"/>
    <property type="match status" value="1"/>
</dbReference>
<dbReference type="Proteomes" id="UP000280296">
    <property type="component" value="Unassembled WGS sequence"/>
</dbReference>